<evidence type="ECO:0000256" key="6">
    <source>
        <dbReference type="SAM" id="MobiDB-lite"/>
    </source>
</evidence>
<keyword evidence="1 4" id="KW-0479">Metal-binding</keyword>
<evidence type="ECO:0000256" key="2">
    <source>
        <dbReference type="ARBA" id="ARBA00022771"/>
    </source>
</evidence>
<dbReference type="InterPro" id="IPR013083">
    <property type="entry name" value="Znf_RING/FYVE/PHD"/>
</dbReference>
<feature type="compositionally biased region" description="Low complexity" evidence="6">
    <location>
        <begin position="230"/>
        <end position="245"/>
    </location>
</feature>
<reference evidence="8 9" key="1">
    <citation type="journal article" date="2012" name="Eukaryot. Cell">
        <title>Genome sequence of the Trichosporon asahii environmental strain CBS 8904.</title>
        <authorList>
            <person name="Yang R.Y."/>
            <person name="Li H.T."/>
            <person name="Zhu H."/>
            <person name="Zhou G.P."/>
            <person name="Wang M."/>
            <person name="Wang L."/>
        </authorList>
    </citation>
    <scope>NUCLEOTIDE SEQUENCE [LARGE SCALE GENOMIC DNA]</scope>
    <source>
        <strain evidence="8 9">CBS 8904</strain>
    </source>
</reference>
<keyword evidence="9" id="KW-1185">Reference proteome</keyword>
<evidence type="ECO:0000256" key="3">
    <source>
        <dbReference type="ARBA" id="ARBA00022833"/>
    </source>
</evidence>
<dbReference type="OrthoDB" id="1630758at2759"/>
<sequence length="296" mass="32360">MEADCQEGKHGCAPEAANECSHCGHKAPGPAHKWTCPGVPTACPHQRWGCSTIVPRQDLQLHLTTCAFEPLKPYLEANHARLTSIERRQALLEAENLELKAQLARMTDDPLSPISLLLSPTEVFRNQIRRMSLHGQSELRHVASTSSFEPTPGVREPLSQPFTPLVSSVLTSQPPTISVRRDSSISLSSVAESEALPRSDSAASLPPPRPERHADRPRSRPVSEHRMSRPAQPSAPASAESASPSVLRRPQSHQDWVLDRLPPPGSRPSREAQQCIRAAILHLATALDAAEQRNAL</sequence>
<dbReference type="GO" id="GO:0008270">
    <property type="term" value="F:zinc ion binding"/>
    <property type="evidence" value="ECO:0007669"/>
    <property type="project" value="UniProtKB-KW"/>
</dbReference>
<evidence type="ECO:0000256" key="1">
    <source>
        <dbReference type="ARBA" id="ARBA00022723"/>
    </source>
</evidence>
<keyword evidence="3 4" id="KW-0862">Zinc</keyword>
<accession>K1WQ78</accession>
<protein>
    <recommendedName>
        <fullName evidence="7">TRAF-type domain-containing protein</fullName>
    </recommendedName>
</protein>
<dbReference type="Gene3D" id="3.30.40.10">
    <property type="entry name" value="Zinc/RING finger domain, C3HC4 (zinc finger)"/>
    <property type="match status" value="1"/>
</dbReference>
<keyword evidence="2 4" id="KW-0863">Zinc-finger</keyword>
<name>K1WQ78_TRIAC</name>
<feature type="compositionally biased region" description="Basic and acidic residues" evidence="6">
    <location>
        <begin position="209"/>
        <end position="227"/>
    </location>
</feature>
<feature type="region of interest" description="Disordered" evidence="6">
    <location>
        <begin position="173"/>
        <end position="272"/>
    </location>
</feature>
<proteinExistence type="predicted"/>
<feature type="region of interest" description="Disordered" evidence="6">
    <location>
        <begin position="142"/>
        <end position="161"/>
    </location>
</feature>
<keyword evidence="5" id="KW-0175">Coiled coil</keyword>
<feature type="coiled-coil region" evidence="5">
    <location>
        <begin position="82"/>
        <end position="109"/>
    </location>
</feature>
<dbReference type="SUPFAM" id="SSF49599">
    <property type="entry name" value="TRAF domain-like"/>
    <property type="match status" value="1"/>
</dbReference>
<evidence type="ECO:0000256" key="4">
    <source>
        <dbReference type="PROSITE-ProRule" id="PRU00207"/>
    </source>
</evidence>
<dbReference type="AlphaFoldDB" id="K1WQ78"/>
<dbReference type="HOGENOM" id="CLU_940685_0_0_1"/>
<feature type="zinc finger region" description="TRAF-type" evidence="4">
    <location>
        <begin position="31"/>
        <end position="66"/>
    </location>
</feature>
<feature type="compositionally biased region" description="Low complexity" evidence="6">
    <location>
        <begin position="184"/>
        <end position="196"/>
    </location>
</feature>
<evidence type="ECO:0000313" key="9">
    <source>
        <dbReference type="Proteomes" id="UP000006757"/>
    </source>
</evidence>
<gene>
    <name evidence="8" type="ORF">A1Q2_02628</name>
</gene>
<dbReference type="InParanoid" id="K1WQ78"/>
<dbReference type="InterPro" id="IPR001293">
    <property type="entry name" value="Znf_TRAF"/>
</dbReference>
<dbReference type="eggNOG" id="KOG0297">
    <property type="taxonomic scope" value="Eukaryota"/>
</dbReference>
<dbReference type="PROSITE" id="PS50145">
    <property type="entry name" value="ZF_TRAF"/>
    <property type="match status" value="1"/>
</dbReference>
<dbReference type="Proteomes" id="UP000006757">
    <property type="component" value="Unassembled WGS sequence"/>
</dbReference>
<evidence type="ECO:0000259" key="7">
    <source>
        <dbReference type="PROSITE" id="PS50145"/>
    </source>
</evidence>
<feature type="domain" description="TRAF-type" evidence="7">
    <location>
        <begin position="31"/>
        <end position="66"/>
    </location>
</feature>
<evidence type="ECO:0000256" key="5">
    <source>
        <dbReference type="SAM" id="Coils"/>
    </source>
</evidence>
<organism evidence="8 9">
    <name type="scientific">Trichosporon asahii var. asahii (strain CBS 8904)</name>
    <name type="common">Yeast</name>
    <dbReference type="NCBI Taxonomy" id="1220162"/>
    <lineage>
        <taxon>Eukaryota</taxon>
        <taxon>Fungi</taxon>
        <taxon>Dikarya</taxon>
        <taxon>Basidiomycota</taxon>
        <taxon>Agaricomycotina</taxon>
        <taxon>Tremellomycetes</taxon>
        <taxon>Trichosporonales</taxon>
        <taxon>Trichosporonaceae</taxon>
        <taxon>Trichosporon</taxon>
    </lineage>
</organism>
<dbReference type="STRING" id="1220162.K1WQ78"/>
<evidence type="ECO:0000313" key="8">
    <source>
        <dbReference type="EMBL" id="EKD03179.1"/>
    </source>
</evidence>
<comment type="caution">
    <text evidence="8">The sequence shown here is derived from an EMBL/GenBank/DDBJ whole genome shotgun (WGS) entry which is preliminary data.</text>
</comment>
<dbReference type="EMBL" id="AMBO01000268">
    <property type="protein sequence ID" value="EKD03179.1"/>
    <property type="molecule type" value="Genomic_DNA"/>
</dbReference>